<protein>
    <submittedName>
        <fullName evidence="1">Pollen-specific leucine-rich repeat extensin-like protein 3</fullName>
    </submittedName>
</protein>
<sequence>MSHRLLRVSFPCRPLLSAVRPRQSMADHLSCAPARCFSRSRRSVLVGRRTSAVLSRPPGTLPHSGGAMADILRLRRRPEPFVPHSHDAPPNEWQRLCASNSRLGNLQEPTTTVSDPGIATACGPNPARSATSPHLNEQRSPPYFPSRRVSRFATGNRLRASVSTVEYIAFRWRPTTASATAADGRQASADPTLVFSGELPKPPSFSFTFF</sequence>
<evidence type="ECO:0000313" key="2">
    <source>
        <dbReference type="Proteomes" id="UP001140949"/>
    </source>
</evidence>
<comment type="caution">
    <text evidence="1">The sequence shown here is derived from an EMBL/GenBank/DDBJ whole genome shotgun (WGS) entry which is preliminary data.</text>
</comment>
<name>A0AAX6IBL0_IRIPA</name>
<reference evidence="1" key="1">
    <citation type="journal article" date="2023" name="GigaByte">
        <title>Genome assembly of the bearded iris, Iris pallida Lam.</title>
        <authorList>
            <person name="Bruccoleri R.E."/>
            <person name="Oakeley E.J."/>
            <person name="Faust A.M.E."/>
            <person name="Altorfer M."/>
            <person name="Dessus-Babus S."/>
            <person name="Burckhardt D."/>
            <person name="Oertli M."/>
            <person name="Naumann U."/>
            <person name="Petersen F."/>
            <person name="Wong J."/>
        </authorList>
    </citation>
    <scope>NUCLEOTIDE SEQUENCE</scope>
    <source>
        <strain evidence="1">GSM-AAB239-AS_SAM_17_03QT</strain>
    </source>
</reference>
<accession>A0AAX6IBL0</accession>
<organism evidence="1 2">
    <name type="scientific">Iris pallida</name>
    <name type="common">Sweet iris</name>
    <dbReference type="NCBI Taxonomy" id="29817"/>
    <lineage>
        <taxon>Eukaryota</taxon>
        <taxon>Viridiplantae</taxon>
        <taxon>Streptophyta</taxon>
        <taxon>Embryophyta</taxon>
        <taxon>Tracheophyta</taxon>
        <taxon>Spermatophyta</taxon>
        <taxon>Magnoliopsida</taxon>
        <taxon>Liliopsida</taxon>
        <taxon>Asparagales</taxon>
        <taxon>Iridaceae</taxon>
        <taxon>Iridoideae</taxon>
        <taxon>Irideae</taxon>
        <taxon>Iris</taxon>
    </lineage>
</organism>
<dbReference type="AlphaFoldDB" id="A0AAX6IBL0"/>
<reference evidence="1" key="2">
    <citation type="submission" date="2023-04" db="EMBL/GenBank/DDBJ databases">
        <authorList>
            <person name="Bruccoleri R.E."/>
            <person name="Oakeley E.J."/>
            <person name="Faust A.-M."/>
            <person name="Dessus-Babus S."/>
            <person name="Altorfer M."/>
            <person name="Burckhardt D."/>
            <person name="Oertli M."/>
            <person name="Naumann U."/>
            <person name="Petersen F."/>
            <person name="Wong J."/>
        </authorList>
    </citation>
    <scope>NUCLEOTIDE SEQUENCE</scope>
    <source>
        <strain evidence="1">GSM-AAB239-AS_SAM_17_03QT</strain>
        <tissue evidence="1">Leaf</tissue>
    </source>
</reference>
<dbReference type="EMBL" id="JANAVB010002795">
    <property type="protein sequence ID" value="KAJ6850619.1"/>
    <property type="molecule type" value="Genomic_DNA"/>
</dbReference>
<dbReference type="Proteomes" id="UP001140949">
    <property type="component" value="Unassembled WGS sequence"/>
</dbReference>
<evidence type="ECO:0000313" key="1">
    <source>
        <dbReference type="EMBL" id="KAJ6850619.1"/>
    </source>
</evidence>
<keyword evidence="2" id="KW-1185">Reference proteome</keyword>
<proteinExistence type="predicted"/>
<gene>
    <name evidence="1" type="ORF">M6B38_263855</name>
</gene>